<dbReference type="GO" id="GO:0004222">
    <property type="term" value="F:metalloendopeptidase activity"/>
    <property type="evidence" value="ECO:0007669"/>
    <property type="project" value="InterPro"/>
</dbReference>
<dbReference type="Pfam" id="PF01421">
    <property type="entry name" value="Reprolysin"/>
    <property type="match status" value="1"/>
</dbReference>
<reference evidence="15" key="1">
    <citation type="journal article" date="2017" name="Toxins">
        <title>Combined Venom Gland Transcriptomic and Venom Peptidomic Analysis of the Predatory Ant Odontomachus monticola.</title>
        <authorList>
            <person name="Kazuma K."/>
            <person name="Masuko K."/>
            <person name="Konno K."/>
            <person name="Inagaki H."/>
        </authorList>
    </citation>
    <scope>NUCLEOTIDE SEQUENCE</scope>
    <source>
        <tissue evidence="15">Venom gland and sac</tissue>
    </source>
</reference>
<feature type="disulfide bond" evidence="8">
    <location>
        <begin position="716"/>
        <end position="725"/>
    </location>
</feature>
<feature type="binding site" evidence="9">
    <location>
        <position position="388"/>
    </location>
    <ligand>
        <name>Zn(2+)</name>
        <dbReference type="ChEBI" id="CHEBI:29105"/>
        <note>catalytic</note>
    </ligand>
</feature>
<sequence>MARDSRRADSRRVAVGGSGGGGGGGGGGGRDGGVVRSLTVRCKPLLVLAVLLLTIVVPATHAESQGPSSDFSRHSRVRPRVYHGRTKRQISSTKENDIEHADVLTVGFNVDGVERVLDLRLNTDLIPVGYQQRYQHRGAYKVHTPSKVELCHYQGSVRDVPDSWVALSTCRGLRGVIFDGENLHHIHPEDESLDSDHYLYKHSDLIANNTCGYEGTPHHVSVRDRREIKGLSRHKRAAEVIRGPYNANRDSRYVELVLVIDKKEYMALDENLTKVYQHCKDIANIINALYMPLNIYIALVGVQVWTESDEITLSPNGDTTLSNFLRYRREKLLLDIPNDNAQLLTRITFEGGVVGKALKGPICTYQFSGGVSMDHSNVVGLVAATVAHEMGHNFGMEHDGSDCECPEEKCIMASSSGSSGPIHWSSCSWEHLTLAFEHGMDYCLRNKPRKLFDSPICGNGFVEPGEQCDCGLKENCNNPCCNVTTCMLHSNASCATGECCDLETCRPKNAGTECRSANRECDLPEYCSGQSEYCPADVFKIDGETCNGGKAFCYQGSCKTHEDQCQLLWGPSGESSVMQCYELNKRGTQEGNCGYNQIDKTYARCNDQNFLCGMLHCAHLNERLEFGMESVAILSHSFLNVGGSMKACRTAIIDLGLNQVDPGLTPNGAKCAPEKMCVNQKCTSVAALRASMFDDEPCPNNCNGNGVCNNLGHCHCNRGFRPPDCLQPGVGGSEDSGPAEDPNARNDFVIALYVIFLGVVPIVALLLLGFWMRNSRQHWKKGVMSTTDRGHNGLLIKTIDRSSPMSRNIETIDSSLSQDPACASLLPKAEADERYNNNLFGQFKGFTITPIPNQSKLAEPTKPVPAPPTIPTVAIKTNVKPVQKCSAPLRSNLLSANFDDSSIAPTLPPLNPGSTARPLISSPVLAATTCTSVELVAPKVPTRPAPEVPTRPAPAPPTVASSVSASITVLMKPQRPNSTPLTNVIVPMTDPGEKKPEKGSTLNRIASILRPSSGIMRSNFQASQRDDKSSTNSLPRSQHHKANKVLDKEILRNLEISHPIPQTEIEIATPVIPVIPAAEVEKRNVVLRAQSMRDSKITPRPAIHTFGSMRQAAPVKRPTSIPTSARPTSPPPGPPTSTVHADKNVESAIKIPGLPGYQNPQVKTAAQLKPLENTYDDCMNLIAESSLTRITEESPTNDNIYAVIEEPVPEKNRKNAELSDASADNEYKLPKRVDTTSGTNGLESMGLLSEIVSEISNRNFDSIYSTSTLARKKKKKNEEEEEEREEASKNSDNMGSNSSLGGYMNSSHYKTPGGSVYSNSTSGKFNSSSSTTSSGYLHPSAINVPQVHRKPSKDTSDANDNPKPVDKSKLNTLNSNNPNINDELSKELGMKPPENPTGYKPFAPTKARPTHLIHIKKDDQAESKAPAKPPFNRTKTPPNIAKSPAVKETPESHTKLARQSSDNTLKSSKQHPDNNSGGGSGLSSRSSKSSATTDASPIARQTQLNASKSNSDLNKDDSHTTVDSVSVKNVPCSPKNSLSKFNSPDLVSSCSNSNQCGTKSPDVVGGNPKFSLSLKTVQKTPALPKGAKTPTTPLKPLGVTSKVAGLSDRKKSPTGNASIAKSLSASSAKEATTVTTKLTSHLASKVAGKVETKSADGNNGAKMNPVQRAASGKSNVASLQQKFEANKNIGGIARTISSTNNKKAVTAAAARATEVSGGGGGGVRK</sequence>
<feature type="region of interest" description="Disordered" evidence="10">
    <location>
        <begin position="62"/>
        <end position="91"/>
    </location>
</feature>
<feature type="domain" description="EGF-like" evidence="12">
    <location>
        <begin position="694"/>
        <end position="726"/>
    </location>
</feature>
<feature type="disulfide bond" evidence="9">
    <location>
        <begin position="363"/>
        <end position="443"/>
    </location>
</feature>
<evidence type="ECO:0000259" key="13">
    <source>
        <dbReference type="PROSITE" id="PS50214"/>
    </source>
</evidence>
<dbReference type="PANTHER" id="PTHR11905">
    <property type="entry name" value="ADAM A DISINTEGRIN AND METALLOPROTEASE DOMAIN"/>
    <property type="match status" value="1"/>
</dbReference>
<dbReference type="InterPro" id="IPR001590">
    <property type="entry name" value="Peptidase_M12B"/>
</dbReference>
<dbReference type="SUPFAM" id="SSF57552">
    <property type="entry name" value="Blood coagulation inhibitor (disintegrin)"/>
    <property type="match status" value="1"/>
</dbReference>
<dbReference type="FunFam" id="4.10.70.10:FF:000001">
    <property type="entry name" value="Disintegrin and metalloproteinase domain-containing protein 22"/>
    <property type="match status" value="1"/>
</dbReference>
<gene>
    <name evidence="15" type="primary">ADAM12_OM</name>
</gene>
<dbReference type="InterPro" id="IPR000742">
    <property type="entry name" value="EGF"/>
</dbReference>
<dbReference type="FunFam" id="3.40.390.10:FF:000002">
    <property type="entry name" value="Disintegrin and metalloproteinase domain-containing protein 22"/>
    <property type="match status" value="1"/>
</dbReference>
<dbReference type="Gene3D" id="3.40.390.10">
    <property type="entry name" value="Collagenase (Catalytic Domain)"/>
    <property type="match status" value="1"/>
</dbReference>
<feature type="region of interest" description="Disordered" evidence="10">
    <location>
        <begin position="1268"/>
        <end position="1307"/>
    </location>
</feature>
<feature type="region of interest" description="Disordered" evidence="10">
    <location>
        <begin position="1013"/>
        <end position="1045"/>
    </location>
</feature>
<accession>A0A348G5Z1</accession>
<comment type="caution">
    <text evidence="8">Lacks conserved residue(s) required for the propagation of feature annotation.</text>
</comment>
<feature type="binding site" evidence="9">
    <location>
        <position position="392"/>
    </location>
    <ligand>
        <name>Zn(2+)</name>
        <dbReference type="ChEBI" id="CHEBI:29105"/>
        <note>catalytic</note>
    </ligand>
</feature>
<evidence type="ECO:0000256" key="1">
    <source>
        <dbReference type="ARBA" id="ARBA00004167"/>
    </source>
</evidence>
<dbReference type="GO" id="GO:0016020">
    <property type="term" value="C:membrane"/>
    <property type="evidence" value="ECO:0007669"/>
    <property type="project" value="UniProtKB-SubCell"/>
</dbReference>
<feature type="disulfide bond" evidence="8">
    <location>
        <begin position="698"/>
        <end position="708"/>
    </location>
</feature>
<feature type="region of interest" description="Disordered" evidence="10">
    <location>
        <begin position="1319"/>
        <end position="1675"/>
    </location>
</feature>
<dbReference type="SMART" id="SM00050">
    <property type="entry name" value="DISIN"/>
    <property type="match status" value="1"/>
</dbReference>
<dbReference type="InterPro" id="IPR006586">
    <property type="entry name" value="ADAM_Cys-rich"/>
</dbReference>
<feature type="domain" description="Disintegrin" evidence="13">
    <location>
        <begin position="454"/>
        <end position="542"/>
    </location>
</feature>
<protein>
    <submittedName>
        <fullName evidence="15">A disintegrin and metalloproteinase domain-containing protein 12</fullName>
    </submittedName>
</protein>
<dbReference type="GO" id="GO:0046872">
    <property type="term" value="F:metal ion binding"/>
    <property type="evidence" value="ECO:0007669"/>
    <property type="project" value="UniProtKB-KW"/>
</dbReference>
<dbReference type="Pfam" id="PF01562">
    <property type="entry name" value="Pep_M12B_propep"/>
    <property type="match status" value="1"/>
</dbReference>
<feature type="disulfide bond" evidence="9">
    <location>
        <begin position="403"/>
        <end position="427"/>
    </location>
</feature>
<feature type="compositionally biased region" description="Low complexity" evidence="10">
    <location>
        <begin position="1319"/>
        <end position="1335"/>
    </location>
</feature>
<dbReference type="PROSITE" id="PS01186">
    <property type="entry name" value="EGF_2"/>
    <property type="match status" value="1"/>
</dbReference>
<dbReference type="CDD" id="cd04269">
    <property type="entry name" value="ZnMc_adamalysin_II_like"/>
    <property type="match status" value="1"/>
</dbReference>
<name>A0A348G5Z1_ODOMO</name>
<feature type="region of interest" description="Disordered" evidence="10">
    <location>
        <begin position="973"/>
        <end position="999"/>
    </location>
</feature>
<dbReference type="InterPro" id="IPR034027">
    <property type="entry name" value="Reprolysin_adamalysin"/>
</dbReference>
<evidence type="ECO:0000256" key="6">
    <source>
        <dbReference type="ARBA" id="ARBA00023157"/>
    </source>
</evidence>
<proteinExistence type="evidence at transcript level"/>
<feature type="disulfide bond" evidence="9">
    <location>
        <begin position="405"/>
        <end position="410"/>
    </location>
</feature>
<dbReference type="Gene3D" id="4.10.70.10">
    <property type="entry name" value="Disintegrin domain"/>
    <property type="match status" value="1"/>
</dbReference>
<evidence type="ECO:0000259" key="14">
    <source>
        <dbReference type="PROSITE" id="PS50215"/>
    </source>
</evidence>
<evidence type="ECO:0000256" key="11">
    <source>
        <dbReference type="SAM" id="Phobius"/>
    </source>
</evidence>
<dbReference type="SUPFAM" id="SSF55486">
    <property type="entry name" value="Metalloproteases ('zincins'), catalytic domain"/>
    <property type="match status" value="1"/>
</dbReference>
<evidence type="ECO:0000256" key="10">
    <source>
        <dbReference type="SAM" id="MobiDB-lite"/>
    </source>
</evidence>
<feature type="disulfide bond" evidence="7">
    <location>
        <begin position="514"/>
        <end position="534"/>
    </location>
</feature>
<dbReference type="EMBL" id="FX985529">
    <property type="protein sequence ID" value="BBF97864.1"/>
    <property type="molecule type" value="mRNA"/>
</dbReference>
<dbReference type="PANTHER" id="PTHR11905:SF159">
    <property type="entry name" value="ADAM METALLOPROTEASE"/>
    <property type="match status" value="1"/>
</dbReference>
<dbReference type="InterPro" id="IPR036436">
    <property type="entry name" value="Disintegrin_dom_sf"/>
</dbReference>
<keyword evidence="3 11" id="KW-1133">Transmembrane helix</keyword>
<feature type="compositionally biased region" description="Polar residues" evidence="10">
    <location>
        <begin position="1534"/>
        <end position="1558"/>
    </location>
</feature>
<evidence type="ECO:0000256" key="2">
    <source>
        <dbReference type="ARBA" id="ARBA00022692"/>
    </source>
</evidence>
<feature type="region of interest" description="Disordered" evidence="10">
    <location>
        <begin position="1"/>
        <end position="29"/>
    </location>
</feature>
<organism evidence="15">
    <name type="scientific">Odontomachus monticola</name>
    <name type="common">Trap-jaw ant</name>
    <dbReference type="NCBI Taxonomy" id="613454"/>
    <lineage>
        <taxon>Eukaryota</taxon>
        <taxon>Metazoa</taxon>
        <taxon>Ecdysozoa</taxon>
        <taxon>Arthropoda</taxon>
        <taxon>Hexapoda</taxon>
        <taxon>Insecta</taxon>
        <taxon>Pterygota</taxon>
        <taxon>Neoptera</taxon>
        <taxon>Endopterygota</taxon>
        <taxon>Hymenoptera</taxon>
        <taxon>Apocrita</taxon>
        <taxon>Aculeata</taxon>
        <taxon>Formicoidea</taxon>
        <taxon>Formicidae</taxon>
        <taxon>Ponerinae</taxon>
        <taxon>Ponerini</taxon>
        <taxon>Odontomachus</taxon>
    </lineage>
</organism>
<dbReference type="Gene3D" id="2.10.25.10">
    <property type="entry name" value="Laminin"/>
    <property type="match status" value="1"/>
</dbReference>
<dbReference type="SMART" id="SM00608">
    <property type="entry name" value="ACR"/>
    <property type="match status" value="1"/>
</dbReference>
<dbReference type="GO" id="GO:0006509">
    <property type="term" value="P:membrane protein ectodomain proteolysis"/>
    <property type="evidence" value="ECO:0007669"/>
    <property type="project" value="TreeGrafter"/>
</dbReference>
<feature type="compositionally biased region" description="Low complexity" evidence="10">
    <location>
        <begin position="1118"/>
        <end position="1127"/>
    </location>
</feature>
<feature type="active site" evidence="9">
    <location>
        <position position="389"/>
    </location>
</feature>
<evidence type="ECO:0000256" key="5">
    <source>
        <dbReference type="ARBA" id="ARBA00023136"/>
    </source>
</evidence>
<evidence type="ECO:0000313" key="15">
    <source>
        <dbReference type="EMBL" id="BBF97864.1"/>
    </source>
</evidence>
<feature type="compositionally biased region" description="Basic residues" evidence="10">
    <location>
        <begin position="74"/>
        <end position="88"/>
    </location>
</feature>
<evidence type="ECO:0000256" key="9">
    <source>
        <dbReference type="PROSITE-ProRule" id="PRU00276"/>
    </source>
</evidence>
<dbReference type="InterPro" id="IPR001762">
    <property type="entry name" value="Disintegrin_dom"/>
</dbReference>
<feature type="domain" description="Peptidase M12B" evidence="14">
    <location>
        <begin position="252"/>
        <end position="448"/>
    </location>
</feature>
<keyword evidence="4" id="KW-0645">Protease</keyword>
<comment type="subcellular location">
    <subcellularLocation>
        <location evidence="1">Membrane</location>
        <topology evidence="1">Single-pass membrane protein</topology>
    </subcellularLocation>
</comment>
<dbReference type="PROSITE" id="PS50215">
    <property type="entry name" value="ADAM_MEPRO"/>
    <property type="match status" value="1"/>
</dbReference>
<feature type="compositionally biased region" description="Gly residues" evidence="10">
    <location>
        <begin position="16"/>
        <end position="29"/>
    </location>
</feature>
<dbReference type="Pfam" id="PF08516">
    <property type="entry name" value="ADAM_CR"/>
    <property type="match status" value="1"/>
</dbReference>
<feature type="region of interest" description="Disordered" evidence="10">
    <location>
        <begin position="1106"/>
        <end position="1140"/>
    </location>
</feature>
<feature type="transmembrane region" description="Helical" evidence="11">
    <location>
        <begin position="748"/>
        <end position="771"/>
    </location>
</feature>
<keyword evidence="9" id="KW-0862">Zinc</keyword>
<keyword evidence="9" id="KW-0479">Metal-binding</keyword>
<feature type="compositionally biased region" description="Low complexity" evidence="10">
    <location>
        <begin position="1371"/>
        <end position="1381"/>
    </location>
</feature>
<dbReference type="InterPro" id="IPR024079">
    <property type="entry name" value="MetalloPept_cat_dom_sf"/>
</dbReference>
<keyword evidence="15" id="KW-0401">Integrin</keyword>
<evidence type="ECO:0000256" key="4">
    <source>
        <dbReference type="ARBA" id="ARBA00023049"/>
    </source>
</evidence>
<keyword evidence="4" id="KW-0378">Hydrolase</keyword>
<evidence type="ECO:0000256" key="3">
    <source>
        <dbReference type="ARBA" id="ARBA00022989"/>
    </source>
</evidence>
<feature type="compositionally biased region" description="Basic and acidic residues" evidence="10">
    <location>
        <begin position="1"/>
        <end position="12"/>
    </location>
</feature>
<keyword evidence="6 8" id="KW-1015">Disulfide bond</keyword>
<dbReference type="InterPro" id="IPR002870">
    <property type="entry name" value="Peptidase_M12B_N"/>
</dbReference>
<feature type="compositionally biased region" description="Polar residues" evidence="10">
    <location>
        <begin position="1491"/>
        <end position="1503"/>
    </location>
</feature>
<feature type="compositionally biased region" description="Basic and acidic residues" evidence="10">
    <location>
        <begin position="1225"/>
        <end position="1234"/>
    </location>
</feature>
<keyword evidence="5 11" id="KW-0472">Membrane</keyword>
<feature type="compositionally biased region" description="Polar residues" evidence="10">
    <location>
        <begin position="1632"/>
        <end position="1642"/>
    </location>
</feature>
<evidence type="ECO:0000256" key="7">
    <source>
        <dbReference type="PROSITE-ProRule" id="PRU00068"/>
    </source>
</evidence>
<feature type="binding site" evidence="9">
    <location>
        <position position="398"/>
    </location>
    <ligand>
        <name>Zn(2+)</name>
        <dbReference type="ChEBI" id="CHEBI:29105"/>
        <note>catalytic</note>
    </ligand>
</feature>
<evidence type="ECO:0000256" key="8">
    <source>
        <dbReference type="PROSITE-ProRule" id="PRU00076"/>
    </source>
</evidence>
<feature type="region of interest" description="Disordered" evidence="10">
    <location>
        <begin position="1211"/>
        <end position="1242"/>
    </location>
</feature>
<feature type="compositionally biased region" description="Low complexity" evidence="10">
    <location>
        <begin position="1617"/>
        <end position="1631"/>
    </location>
</feature>
<evidence type="ECO:0000259" key="12">
    <source>
        <dbReference type="PROSITE" id="PS50026"/>
    </source>
</evidence>
<dbReference type="PROSITE" id="PS50026">
    <property type="entry name" value="EGF_3"/>
    <property type="match status" value="1"/>
</dbReference>
<dbReference type="PROSITE" id="PS50214">
    <property type="entry name" value="DISINTEGRIN_2"/>
    <property type="match status" value="1"/>
</dbReference>
<keyword evidence="8" id="KW-0245">EGF-like domain</keyword>
<feature type="compositionally biased region" description="Polar residues" evidence="10">
    <location>
        <begin position="1457"/>
        <end position="1467"/>
    </location>
</feature>
<keyword evidence="2 11" id="KW-0812">Transmembrane</keyword>
<dbReference type="GO" id="GO:0007229">
    <property type="term" value="P:integrin-mediated signaling pathway"/>
    <property type="evidence" value="ECO:0007669"/>
    <property type="project" value="UniProtKB-KW"/>
</dbReference>
<dbReference type="Pfam" id="PF00200">
    <property type="entry name" value="Disintegrin"/>
    <property type="match status" value="1"/>
</dbReference>
<feature type="compositionally biased region" description="Polar residues" evidence="10">
    <location>
        <begin position="1292"/>
        <end position="1307"/>
    </location>
</feature>
<keyword evidence="4" id="KW-0482">Metalloprotease</keyword>